<accession>A0AAD6GUN5</accession>
<sequence>MRTIIKLVPASQDPDDLSHIEARSRLIGLMDCKSVADFRKLAILIKKHTPELEGWIRHKQIDVIAAGICKACSPMNPEFFEDARKHTNAVEQSHYKSYHMGTQDTLLSAVIKSRILDRIDMDQYHNRITFDIKRSYHADDMESRFRASIRREELKRQKRYAVQEDDIAPEKGAS</sequence>
<evidence type="ECO:0000313" key="2">
    <source>
        <dbReference type="Proteomes" id="UP001213799"/>
    </source>
</evidence>
<dbReference type="RefSeq" id="XP_056747723.1">
    <property type="nucleotide sequence ID" value="XM_056902436.1"/>
</dbReference>
<dbReference type="Proteomes" id="UP001213799">
    <property type="component" value="Unassembled WGS sequence"/>
</dbReference>
<organism evidence="1 2">
    <name type="scientific">Penicillium hordei</name>
    <dbReference type="NCBI Taxonomy" id="40994"/>
    <lineage>
        <taxon>Eukaryota</taxon>
        <taxon>Fungi</taxon>
        <taxon>Dikarya</taxon>
        <taxon>Ascomycota</taxon>
        <taxon>Pezizomycotina</taxon>
        <taxon>Eurotiomycetes</taxon>
        <taxon>Eurotiomycetidae</taxon>
        <taxon>Eurotiales</taxon>
        <taxon>Aspergillaceae</taxon>
        <taxon>Penicillium</taxon>
    </lineage>
</organism>
<gene>
    <name evidence="1" type="ORF">N7537_011382</name>
</gene>
<reference evidence="1" key="1">
    <citation type="journal article" date="2023" name="IMA Fungus">
        <title>Comparative genomic study of the Penicillium genus elucidates a diverse pangenome and 15 lateral gene transfer events.</title>
        <authorList>
            <person name="Petersen C."/>
            <person name="Sorensen T."/>
            <person name="Nielsen M.R."/>
            <person name="Sondergaard T.E."/>
            <person name="Sorensen J.L."/>
            <person name="Fitzpatrick D.A."/>
            <person name="Frisvad J.C."/>
            <person name="Nielsen K.L."/>
        </authorList>
    </citation>
    <scope>NUCLEOTIDE SEQUENCE</scope>
    <source>
        <strain evidence="1">IBT 12815</strain>
    </source>
</reference>
<dbReference type="EMBL" id="JAQJAE010000006">
    <property type="protein sequence ID" value="KAJ5588704.1"/>
    <property type="molecule type" value="Genomic_DNA"/>
</dbReference>
<evidence type="ECO:0000313" key="1">
    <source>
        <dbReference type="EMBL" id="KAJ5588704.1"/>
    </source>
</evidence>
<name>A0AAD6GUN5_9EURO</name>
<reference evidence="1" key="2">
    <citation type="submission" date="2023-01" db="EMBL/GenBank/DDBJ databases">
        <authorList>
            <person name="Petersen C."/>
        </authorList>
    </citation>
    <scope>NUCLEOTIDE SEQUENCE</scope>
    <source>
        <strain evidence="1">IBT 12815</strain>
    </source>
</reference>
<dbReference type="GeneID" id="81592678"/>
<comment type="caution">
    <text evidence="1">The sequence shown here is derived from an EMBL/GenBank/DDBJ whole genome shotgun (WGS) entry which is preliminary data.</text>
</comment>
<dbReference type="AlphaFoldDB" id="A0AAD6GUN5"/>
<protein>
    <submittedName>
        <fullName evidence="1">Uncharacterized protein</fullName>
    </submittedName>
</protein>
<proteinExistence type="predicted"/>
<keyword evidence="2" id="KW-1185">Reference proteome</keyword>